<sequence length="61" mass="6597">MAETVGGKYRRRWWKLLAGPLAVATDTGSFDCVSAPLSGALTSLRMTGVRSFVSGRFSFPE</sequence>
<accession>A0A2U3KS11</accession>
<proteinExistence type="predicted"/>
<reference evidence="2" key="1">
    <citation type="submission" date="2018-02" db="EMBL/GenBank/DDBJ databases">
        <authorList>
            <person name="Hausmann B."/>
        </authorList>
    </citation>
    <scope>NUCLEOTIDE SEQUENCE [LARGE SCALE GENOMIC DNA]</scope>
    <source>
        <strain evidence="2">Peat soil MAG SbA1</strain>
    </source>
</reference>
<dbReference type="EMBL" id="OMOD01000140">
    <property type="protein sequence ID" value="SPF42434.1"/>
    <property type="molecule type" value="Genomic_DNA"/>
</dbReference>
<name>A0A2U3KS11_9BACT</name>
<evidence type="ECO:0000313" key="2">
    <source>
        <dbReference type="Proteomes" id="UP000238701"/>
    </source>
</evidence>
<gene>
    <name evidence="1" type="ORF">SBA1_460031</name>
</gene>
<evidence type="ECO:0000313" key="1">
    <source>
        <dbReference type="EMBL" id="SPF42434.1"/>
    </source>
</evidence>
<dbReference type="AlphaFoldDB" id="A0A2U3KS11"/>
<protein>
    <submittedName>
        <fullName evidence="1">Uncharacterized protein</fullName>
    </submittedName>
</protein>
<organism evidence="1 2">
    <name type="scientific">Candidatus Sulfotelmatobacter kueseliae</name>
    <dbReference type="NCBI Taxonomy" id="2042962"/>
    <lineage>
        <taxon>Bacteria</taxon>
        <taxon>Pseudomonadati</taxon>
        <taxon>Acidobacteriota</taxon>
        <taxon>Terriglobia</taxon>
        <taxon>Terriglobales</taxon>
        <taxon>Candidatus Korobacteraceae</taxon>
        <taxon>Candidatus Sulfotelmatobacter</taxon>
    </lineage>
</organism>
<dbReference type="Proteomes" id="UP000238701">
    <property type="component" value="Unassembled WGS sequence"/>
</dbReference>